<dbReference type="RefSeq" id="XP_028878808.1">
    <property type="nucleotide sequence ID" value="XM_029029820.1"/>
</dbReference>
<dbReference type="OrthoDB" id="271240at2759"/>
<reference evidence="1 2" key="1">
    <citation type="submission" date="2017-03" db="EMBL/GenBank/DDBJ databases">
        <title>An alternative strategy for trypanosome survival in the mammalian bloodstream revealed through genome and transcriptome analysis of the ubiquitous bovine parasite Trypanosoma (Megatrypanum) theileri.</title>
        <authorList>
            <person name="Kelly S."/>
            <person name="Ivens A."/>
            <person name="Mott A."/>
            <person name="O'Neill E."/>
            <person name="Emms D."/>
            <person name="Macleod O."/>
            <person name="Voorheis P."/>
            <person name="Matthews J."/>
            <person name="Matthews K."/>
            <person name="Carrington M."/>
        </authorList>
    </citation>
    <scope>NUCLEOTIDE SEQUENCE [LARGE SCALE GENOMIC DNA]</scope>
    <source>
        <strain evidence="1">Edinburgh</strain>
    </source>
</reference>
<protein>
    <submittedName>
        <fullName evidence="1">Uncharacterized protein</fullName>
    </submittedName>
</protein>
<dbReference type="EMBL" id="NBCO01000041">
    <property type="protein sequence ID" value="ORC84742.1"/>
    <property type="molecule type" value="Genomic_DNA"/>
</dbReference>
<comment type="caution">
    <text evidence="1">The sequence shown here is derived from an EMBL/GenBank/DDBJ whole genome shotgun (WGS) entry which is preliminary data.</text>
</comment>
<sequence length="162" mass="18546">MTSASIRSYLQQRVQQYYLDVLPSRWRALLSRLARNTQKWQQDEQDVNPNRNLLIDIYADFDLSSALLDEEHQVYREGVSLLHSSPSSFENDQSNEAKSAVKRLLQALLSCIALKETIITHWKSSFANIPPDTLRVYCHACIAHPHLSTSEVERVSALYASI</sequence>
<evidence type="ECO:0000313" key="1">
    <source>
        <dbReference type="EMBL" id="ORC84742.1"/>
    </source>
</evidence>
<evidence type="ECO:0000313" key="2">
    <source>
        <dbReference type="Proteomes" id="UP000192257"/>
    </source>
</evidence>
<organism evidence="1 2">
    <name type="scientific">Trypanosoma theileri</name>
    <dbReference type="NCBI Taxonomy" id="67003"/>
    <lineage>
        <taxon>Eukaryota</taxon>
        <taxon>Discoba</taxon>
        <taxon>Euglenozoa</taxon>
        <taxon>Kinetoplastea</taxon>
        <taxon>Metakinetoplastina</taxon>
        <taxon>Trypanosomatida</taxon>
        <taxon>Trypanosomatidae</taxon>
        <taxon>Trypanosoma</taxon>
    </lineage>
</organism>
<gene>
    <name evidence="1" type="ORF">TM35_000411120</name>
</gene>
<dbReference type="GeneID" id="39989600"/>
<keyword evidence="2" id="KW-1185">Reference proteome</keyword>
<proteinExistence type="predicted"/>
<dbReference type="VEuPathDB" id="TriTrypDB:TM35_000411120"/>
<accession>A0A1X0NJ16</accession>
<dbReference type="Proteomes" id="UP000192257">
    <property type="component" value="Unassembled WGS sequence"/>
</dbReference>
<name>A0A1X0NJ16_9TRYP</name>
<dbReference type="AlphaFoldDB" id="A0A1X0NJ16"/>